<feature type="coiled-coil region" evidence="4">
    <location>
        <begin position="30"/>
        <end position="96"/>
    </location>
</feature>
<sequence length="204" mass="23508">MLSRDGCNETKDENAVDLSGEDECMWKMKYEKLKEQYTVMKTRNEELEDRLLNLVEIVEKEKIMLADEVDRLNQSLVLAKNRVSTLENDCVRYKKDCALAVNLLQCKPSNYVQQEEISNISNNSTQKMVRNVATFPPMVVYFPDDPYSQKDDLVPHDDAEQASLPTSAAFTSKFVEEIKNNEHYRWCSNCDSSQVKMSRATQTA</sequence>
<dbReference type="STRING" id="103827.A0A0N5D488"/>
<evidence type="ECO:0000256" key="4">
    <source>
        <dbReference type="SAM" id="Coils"/>
    </source>
</evidence>
<dbReference type="PANTHER" id="PTHR28664">
    <property type="entry name" value="TIGHT JUNCTION-ASSOCIATED PROTEIN 1"/>
    <property type="match status" value="1"/>
</dbReference>
<protein>
    <submittedName>
        <fullName evidence="7">HAP1 N-terminal domain-containing protein</fullName>
    </submittedName>
</protein>
<evidence type="ECO:0000313" key="6">
    <source>
        <dbReference type="Proteomes" id="UP000276776"/>
    </source>
</evidence>
<dbReference type="PANTHER" id="PTHR28664:SF4">
    <property type="entry name" value="TIGHT JUNCTION-ASSOCIATED PROTEIN 1"/>
    <property type="match status" value="1"/>
</dbReference>
<dbReference type="WBParaSite" id="TCLT_0000777601-mRNA-1">
    <property type="protein sequence ID" value="TCLT_0000777601-mRNA-1"/>
    <property type="gene ID" value="TCLT_0000777601"/>
</dbReference>
<dbReference type="InterPro" id="IPR043441">
    <property type="entry name" value="Tjap1/BEGAIN"/>
</dbReference>
<dbReference type="OrthoDB" id="5822666at2759"/>
<keyword evidence="3" id="KW-0472">Membrane</keyword>
<keyword evidence="2" id="KW-0597">Phosphoprotein</keyword>
<organism evidence="7">
    <name type="scientific">Thelazia callipaeda</name>
    <name type="common">Oriental eyeworm</name>
    <name type="synonym">Parasitic nematode</name>
    <dbReference type="NCBI Taxonomy" id="103827"/>
    <lineage>
        <taxon>Eukaryota</taxon>
        <taxon>Metazoa</taxon>
        <taxon>Ecdysozoa</taxon>
        <taxon>Nematoda</taxon>
        <taxon>Chromadorea</taxon>
        <taxon>Rhabditida</taxon>
        <taxon>Spirurina</taxon>
        <taxon>Spiruromorpha</taxon>
        <taxon>Thelazioidea</taxon>
        <taxon>Thelaziidae</taxon>
        <taxon>Thelazia</taxon>
    </lineage>
</organism>
<evidence type="ECO:0000313" key="5">
    <source>
        <dbReference type="EMBL" id="VDN05250.1"/>
    </source>
</evidence>
<comment type="subcellular location">
    <subcellularLocation>
        <location evidence="1">Membrane</location>
        <topology evidence="1">Peripheral membrane protein</topology>
    </subcellularLocation>
</comment>
<dbReference type="AlphaFoldDB" id="A0A0N5D488"/>
<evidence type="ECO:0000256" key="3">
    <source>
        <dbReference type="ARBA" id="ARBA00023136"/>
    </source>
</evidence>
<evidence type="ECO:0000256" key="1">
    <source>
        <dbReference type="ARBA" id="ARBA00004170"/>
    </source>
</evidence>
<name>A0A0N5D488_THECL</name>
<reference evidence="5 6" key="2">
    <citation type="submission" date="2018-11" db="EMBL/GenBank/DDBJ databases">
        <authorList>
            <consortium name="Pathogen Informatics"/>
        </authorList>
    </citation>
    <scope>NUCLEOTIDE SEQUENCE [LARGE SCALE GENOMIC DNA]</scope>
</reference>
<dbReference type="Proteomes" id="UP000276776">
    <property type="component" value="Unassembled WGS sequence"/>
</dbReference>
<keyword evidence="4" id="KW-0175">Coiled coil</keyword>
<dbReference type="EMBL" id="UYYF01004543">
    <property type="protein sequence ID" value="VDN05250.1"/>
    <property type="molecule type" value="Genomic_DNA"/>
</dbReference>
<accession>A0A0N5D488</accession>
<dbReference type="GO" id="GO:0016020">
    <property type="term" value="C:membrane"/>
    <property type="evidence" value="ECO:0007669"/>
    <property type="project" value="UniProtKB-SubCell"/>
</dbReference>
<evidence type="ECO:0000313" key="7">
    <source>
        <dbReference type="WBParaSite" id="TCLT_0000777601-mRNA-1"/>
    </source>
</evidence>
<evidence type="ECO:0000256" key="2">
    <source>
        <dbReference type="ARBA" id="ARBA00022553"/>
    </source>
</evidence>
<reference evidence="7" key="1">
    <citation type="submission" date="2016-04" db="UniProtKB">
        <authorList>
            <consortium name="WormBaseParasite"/>
        </authorList>
    </citation>
    <scope>IDENTIFICATION</scope>
</reference>
<keyword evidence="6" id="KW-1185">Reference proteome</keyword>
<proteinExistence type="predicted"/>
<gene>
    <name evidence="5" type="ORF">TCLT_LOCUS7765</name>
</gene>